<organism evidence="1 2">
    <name type="scientific">Fusarium irregulare</name>
    <dbReference type="NCBI Taxonomy" id="2494466"/>
    <lineage>
        <taxon>Eukaryota</taxon>
        <taxon>Fungi</taxon>
        <taxon>Dikarya</taxon>
        <taxon>Ascomycota</taxon>
        <taxon>Pezizomycotina</taxon>
        <taxon>Sordariomycetes</taxon>
        <taxon>Hypocreomycetidae</taxon>
        <taxon>Hypocreales</taxon>
        <taxon>Nectriaceae</taxon>
        <taxon>Fusarium</taxon>
        <taxon>Fusarium incarnatum-equiseti species complex</taxon>
    </lineage>
</organism>
<evidence type="ECO:0000313" key="2">
    <source>
        <dbReference type="Proteomes" id="UP001152130"/>
    </source>
</evidence>
<dbReference type="AlphaFoldDB" id="A0A9W8PWV8"/>
<accession>A0A9W8PWV8</accession>
<proteinExistence type="predicted"/>
<sequence>MSGPIGSSIQNGKLLHEVFLQKGTDPSEVFDLIKSTVGHDYISPWSDADYGLVSAQFKATRDQAKKMEDHKDIVRLLKVKLPVQDISTPRGRKSFVEGEYFIRPINRENADQCNVTGSHLSTILGDRLEGPTMSNGRIREWGAEMTDEEVAKVENLDGVEAVRRVYRGKRGRFLPRILKPSEASNQRGPKKRDIAYERQEAAATELVAISQPGFDSTQELCI</sequence>
<keyword evidence="2" id="KW-1185">Reference proteome</keyword>
<protein>
    <submittedName>
        <fullName evidence="1">Uncharacterized protein</fullName>
    </submittedName>
</protein>
<reference evidence="1" key="1">
    <citation type="submission" date="2022-10" db="EMBL/GenBank/DDBJ databases">
        <title>Fusarium specimens isolated from Avocado Roots.</title>
        <authorList>
            <person name="Stajich J."/>
            <person name="Roper C."/>
            <person name="Heimlech-Rivalta G."/>
        </authorList>
    </citation>
    <scope>NUCLEOTIDE SEQUENCE</scope>
    <source>
        <strain evidence="1">CF00143</strain>
    </source>
</reference>
<evidence type="ECO:0000313" key="1">
    <source>
        <dbReference type="EMBL" id="KAJ4019375.1"/>
    </source>
</evidence>
<name>A0A9W8PWV8_9HYPO</name>
<dbReference type="Proteomes" id="UP001152130">
    <property type="component" value="Unassembled WGS sequence"/>
</dbReference>
<dbReference type="EMBL" id="JAPDHF010000004">
    <property type="protein sequence ID" value="KAJ4019375.1"/>
    <property type="molecule type" value="Genomic_DNA"/>
</dbReference>
<comment type="caution">
    <text evidence="1">The sequence shown here is derived from an EMBL/GenBank/DDBJ whole genome shotgun (WGS) entry which is preliminary data.</text>
</comment>
<gene>
    <name evidence="1" type="ORF">NW766_003092</name>
</gene>